<evidence type="ECO:0000313" key="10">
    <source>
        <dbReference type="Proteomes" id="UP000092321"/>
    </source>
</evidence>
<proteinExistence type="predicted"/>
<comment type="caution">
    <text evidence="9">The sequence shown here is derived from an EMBL/GenBank/DDBJ whole genome shotgun (WGS) entry which is preliminary data.</text>
</comment>
<reference evidence="10" key="1">
    <citation type="journal article" date="2016" name="Proc. Natl. Acad. Sci. U.S.A.">
        <title>Comparative genomics of biotechnologically important yeasts.</title>
        <authorList>
            <person name="Riley R."/>
            <person name="Haridas S."/>
            <person name="Wolfe K.H."/>
            <person name="Lopes M.R."/>
            <person name="Hittinger C.T."/>
            <person name="Goeker M."/>
            <person name="Salamov A.A."/>
            <person name="Wisecaver J.H."/>
            <person name="Long T.M."/>
            <person name="Calvey C.H."/>
            <person name="Aerts A.L."/>
            <person name="Barry K.W."/>
            <person name="Choi C."/>
            <person name="Clum A."/>
            <person name="Coughlan A.Y."/>
            <person name="Deshpande S."/>
            <person name="Douglass A.P."/>
            <person name="Hanson S.J."/>
            <person name="Klenk H.-P."/>
            <person name="LaButti K.M."/>
            <person name="Lapidus A."/>
            <person name="Lindquist E.A."/>
            <person name="Lipzen A.M."/>
            <person name="Meier-Kolthoff J.P."/>
            <person name="Ohm R.A."/>
            <person name="Otillar R.P."/>
            <person name="Pangilinan J.L."/>
            <person name="Peng Y."/>
            <person name="Rokas A."/>
            <person name="Rosa C.A."/>
            <person name="Scheuner C."/>
            <person name="Sibirny A.A."/>
            <person name="Slot J.C."/>
            <person name="Stielow J.B."/>
            <person name="Sun H."/>
            <person name="Kurtzman C.P."/>
            <person name="Blackwell M."/>
            <person name="Grigoriev I.V."/>
            <person name="Jeffries T.W."/>
        </authorList>
    </citation>
    <scope>NUCLEOTIDE SEQUENCE [LARGE SCALE GENOMIC DNA]</scope>
    <source>
        <strain evidence="10">NRRL Y-1626</strain>
    </source>
</reference>
<evidence type="ECO:0000256" key="3">
    <source>
        <dbReference type="ARBA" id="ARBA00012485"/>
    </source>
</evidence>
<keyword evidence="4" id="KW-0808">Transferase</keyword>
<keyword evidence="5 6" id="KW-0833">Ubl conjugation pathway</keyword>
<evidence type="ECO:0000256" key="5">
    <source>
        <dbReference type="ARBA" id="ARBA00022786"/>
    </source>
</evidence>
<gene>
    <name evidence="9" type="ORF">HANVADRAFT_53397</name>
</gene>
<comment type="pathway">
    <text evidence="2">Protein modification; protein ubiquitination.</text>
</comment>
<protein>
    <recommendedName>
        <fullName evidence="3">HECT-type E3 ubiquitin transferase</fullName>
        <ecNumber evidence="3">2.3.2.26</ecNumber>
    </recommendedName>
</protein>
<dbReference type="EMBL" id="LXPE01000024">
    <property type="protein sequence ID" value="OBA26083.1"/>
    <property type="molecule type" value="Genomic_DNA"/>
</dbReference>
<accession>A0A1B7TBI7</accession>
<feature type="transmembrane region" description="Helical" evidence="7">
    <location>
        <begin position="110"/>
        <end position="130"/>
    </location>
</feature>
<sequence length="443" mass="52289">MWKDTVKQLNDELELYKTLKCIQTDSMNKELLQLEKLAKMIGFNMHKPMRVEFLGEPGLDASGLKREWFHKISLDIFSSRNGFFVDLDNRKIWFPNDEQNKEKLTGNMDYYFIFGVIFGLSIFNCVNGTLPFPITFYKKLYEIPSSIRDFEDVYPQQYSYLISISKMSEEEFKQMDLRFEVNFFIEAVKNYNNNIHNKENFEKKIINKPISKTIELIENGSNISVNSQNKIQFIKHYMNYYLNLSIEKSFSKFSKGFKLVINDNIPFHLISHFEMYQMYNNGINYMKSSEQLMSKETDDLRYELIKTHEIDLLAAVTKYVNEGKVDYKNWSLNNSETIKWFWEIVKEQTDNDIKKNIKFESCFFFKLFLFITGNGNIPLCGISSLEFKISKINNPKDKNSSLFPIAHTCFNELCLYENYISKAHLLESLQTSIAHTNSAYGFR</sequence>
<evidence type="ECO:0000256" key="2">
    <source>
        <dbReference type="ARBA" id="ARBA00004906"/>
    </source>
</evidence>
<dbReference type="PANTHER" id="PTHR11254">
    <property type="entry name" value="HECT DOMAIN UBIQUITIN-PROTEIN LIGASE"/>
    <property type="match status" value="1"/>
</dbReference>
<keyword evidence="7" id="KW-0812">Transmembrane</keyword>
<evidence type="ECO:0000256" key="6">
    <source>
        <dbReference type="PROSITE-ProRule" id="PRU00104"/>
    </source>
</evidence>
<dbReference type="InterPro" id="IPR000569">
    <property type="entry name" value="HECT_dom"/>
</dbReference>
<feature type="active site" description="Glycyl thioester intermediate" evidence="6">
    <location>
        <position position="409"/>
    </location>
</feature>
<dbReference type="PANTHER" id="PTHR11254:SF444">
    <property type="entry name" value="HECT DOMAIN CONTAINING UBIQUITIN LIGASE"/>
    <property type="match status" value="1"/>
</dbReference>
<evidence type="ECO:0000256" key="7">
    <source>
        <dbReference type="SAM" id="Phobius"/>
    </source>
</evidence>
<dbReference type="GO" id="GO:0005737">
    <property type="term" value="C:cytoplasm"/>
    <property type="evidence" value="ECO:0007669"/>
    <property type="project" value="TreeGrafter"/>
</dbReference>
<organism evidence="9 10">
    <name type="scientific">Hanseniaspora valbyensis NRRL Y-1626</name>
    <dbReference type="NCBI Taxonomy" id="766949"/>
    <lineage>
        <taxon>Eukaryota</taxon>
        <taxon>Fungi</taxon>
        <taxon>Dikarya</taxon>
        <taxon>Ascomycota</taxon>
        <taxon>Saccharomycotina</taxon>
        <taxon>Saccharomycetes</taxon>
        <taxon>Saccharomycodales</taxon>
        <taxon>Saccharomycodaceae</taxon>
        <taxon>Hanseniaspora</taxon>
    </lineage>
</organism>
<evidence type="ECO:0000259" key="8">
    <source>
        <dbReference type="PROSITE" id="PS50237"/>
    </source>
</evidence>
<dbReference type="GO" id="GO:0006511">
    <property type="term" value="P:ubiquitin-dependent protein catabolic process"/>
    <property type="evidence" value="ECO:0007669"/>
    <property type="project" value="TreeGrafter"/>
</dbReference>
<dbReference type="GO" id="GO:0061630">
    <property type="term" value="F:ubiquitin protein ligase activity"/>
    <property type="evidence" value="ECO:0007669"/>
    <property type="project" value="UniProtKB-EC"/>
</dbReference>
<dbReference type="InterPro" id="IPR050409">
    <property type="entry name" value="E3_ubiq-protein_ligase"/>
</dbReference>
<dbReference type="Pfam" id="PF00632">
    <property type="entry name" value="HECT"/>
    <property type="match status" value="1"/>
</dbReference>
<dbReference type="Gene3D" id="3.90.1750.10">
    <property type="entry name" value="Hect, E3 ligase catalytic domains"/>
    <property type="match status" value="1"/>
</dbReference>
<dbReference type="AlphaFoldDB" id="A0A1B7TBI7"/>
<keyword evidence="7" id="KW-0472">Membrane</keyword>
<name>A0A1B7TBI7_9ASCO</name>
<keyword evidence="7" id="KW-1133">Transmembrane helix</keyword>
<dbReference type="InterPro" id="IPR035983">
    <property type="entry name" value="Hect_E3_ubiquitin_ligase"/>
</dbReference>
<dbReference type="EC" id="2.3.2.26" evidence="3"/>
<evidence type="ECO:0000256" key="1">
    <source>
        <dbReference type="ARBA" id="ARBA00000885"/>
    </source>
</evidence>
<dbReference type="SUPFAM" id="SSF56204">
    <property type="entry name" value="Hect, E3 ligase catalytic domain"/>
    <property type="match status" value="1"/>
</dbReference>
<dbReference type="Gene3D" id="3.30.2160.10">
    <property type="entry name" value="Hect, E3 ligase catalytic domain"/>
    <property type="match status" value="1"/>
</dbReference>
<comment type="catalytic activity">
    <reaction evidence="1">
        <text>S-ubiquitinyl-[E2 ubiquitin-conjugating enzyme]-L-cysteine + [acceptor protein]-L-lysine = [E2 ubiquitin-conjugating enzyme]-L-cysteine + N(6)-ubiquitinyl-[acceptor protein]-L-lysine.</text>
        <dbReference type="EC" id="2.3.2.26"/>
    </reaction>
</comment>
<dbReference type="OrthoDB" id="8068875at2759"/>
<evidence type="ECO:0000256" key="4">
    <source>
        <dbReference type="ARBA" id="ARBA00022679"/>
    </source>
</evidence>
<dbReference type="GO" id="GO:0016567">
    <property type="term" value="P:protein ubiquitination"/>
    <property type="evidence" value="ECO:0007669"/>
    <property type="project" value="TreeGrafter"/>
</dbReference>
<dbReference type="Gene3D" id="3.30.2410.10">
    <property type="entry name" value="Hect, E3 ligase catalytic domain"/>
    <property type="match status" value="1"/>
</dbReference>
<feature type="domain" description="HECT" evidence="8">
    <location>
        <begin position="41"/>
        <end position="443"/>
    </location>
</feature>
<evidence type="ECO:0000313" key="9">
    <source>
        <dbReference type="EMBL" id="OBA26083.1"/>
    </source>
</evidence>
<dbReference type="PROSITE" id="PS50237">
    <property type="entry name" value="HECT"/>
    <property type="match status" value="1"/>
</dbReference>
<keyword evidence="10" id="KW-1185">Reference proteome</keyword>
<dbReference type="SMART" id="SM00119">
    <property type="entry name" value="HECTc"/>
    <property type="match status" value="1"/>
</dbReference>
<dbReference type="Proteomes" id="UP000092321">
    <property type="component" value="Unassembled WGS sequence"/>
</dbReference>